<dbReference type="AlphaFoldDB" id="A0A8H3P0F2"/>
<comment type="caution">
    <text evidence="2">The sequence shown here is derived from an EMBL/GenBank/DDBJ whole genome shotgun (WGS) entry which is preliminary data.</text>
</comment>
<feature type="compositionally biased region" description="Polar residues" evidence="1">
    <location>
        <begin position="15"/>
        <end position="29"/>
    </location>
</feature>
<sequence length="523" mass="59512">MGWLWRSSPSKEEPQATSSMPSLSDNAAPQPSPAAETPDTTPPSSQSRPLSLEEQADAEFNQLLESLKADVSRTKSPQQSSNVSESPLSPSSTSPSGPPQTPASIAPESLYPDTMSCRSAFDYAFFCQSFGGQFVNVYRYGELRSCSEHWDNFWLCMKARGMADEERKKVIRDHYRKKAVKYKTGPSSEDVWDLRREPVQHAFQGDFAALEREMKAEEEASRNAASSPPVTHKALTRTKKILTDALVLIVHQPSRLSIKAPSQRVSHITVPDLRGSADNYDYKSKGNAQREKKWNSTIPAFPHSPNSSFMMRSRLNHLLFLIIVIMGCSHSPPRPRSPPSSPPPRRRSRRRRRFSDRFACSHGSHTDEDCRNPLERMQLHERHSDNHQQDDAPPARKTVRWGPVTEIPRPDYRSRERECERSPGGYRSSCRVAVKPCMKPPTPSDQEMVQRNLRAMVDESTNRLNMYYNAMEYFSGDVVLDEVMCQDEKYLFQKARRQYLEDTFGFVRSPSHSPSRPTSRKSL</sequence>
<feature type="region of interest" description="Disordered" evidence="1">
    <location>
        <begin position="276"/>
        <end position="301"/>
    </location>
</feature>
<accession>A0A8H3P0F2</accession>
<feature type="compositionally biased region" description="Polar residues" evidence="1">
    <location>
        <begin position="38"/>
        <end position="49"/>
    </location>
</feature>
<gene>
    <name evidence="2" type="ORF">IFM46972_07044</name>
</gene>
<dbReference type="Pfam" id="PF11326">
    <property type="entry name" value="PANTS-like"/>
    <property type="match status" value="1"/>
</dbReference>
<dbReference type="Proteomes" id="UP000465221">
    <property type="component" value="Unassembled WGS sequence"/>
</dbReference>
<proteinExistence type="predicted"/>
<evidence type="ECO:0000256" key="1">
    <source>
        <dbReference type="SAM" id="MobiDB-lite"/>
    </source>
</evidence>
<dbReference type="PANTHER" id="PTHR28052">
    <property type="entry name" value="UPF0545 PROTEIN C22ORF39"/>
    <property type="match status" value="1"/>
</dbReference>
<dbReference type="InterPro" id="IPR021475">
    <property type="entry name" value="Pants/Emi1-like"/>
</dbReference>
<evidence type="ECO:0000313" key="2">
    <source>
        <dbReference type="EMBL" id="GFF42952.1"/>
    </source>
</evidence>
<name>A0A8H3P0F2_9EURO</name>
<feature type="compositionally biased region" description="Low complexity" evidence="1">
    <location>
        <begin position="80"/>
        <end position="95"/>
    </location>
</feature>
<organism evidence="2 3">
    <name type="scientific">Aspergillus udagawae</name>
    <dbReference type="NCBI Taxonomy" id="91492"/>
    <lineage>
        <taxon>Eukaryota</taxon>
        <taxon>Fungi</taxon>
        <taxon>Dikarya</taxon>
        <taxon>Ascomycota</taxon>
        <taxon>Pezizomycotina</taxon>
        <taxon>Eurotiomycetes</taxon>
        <taxon>Eurotiomycetidae</taxon>
        <taxon>Eurotiales</taxon>
        <taxon>Aspergillaceae</taxon>
        <taxon>Aspergillus</taxon>
        <taxon>Aspergillus subgen. Fumigati</taxon>
    </lineage>
</organism>
<evidence type="ECO:0000313" key="3">
    <source>
        <dbReference type="Proteomes" id="UP000465221"/>
    </source>
</evidence>
<reference evidence="2 3" key="1">
    <citation type="submission" date="2020-01" db="EMBL/GenBank/DDBJ databases">
        <title>Draft genome sequence of Aspergillus udagawae IFM 46972.</title>
        <authorList>
            <person name="Takahashi H."/>
            <person name="Yaguchi T."/>
        </authorList>
    </citation>
    <scope>NUCLEOTIDE SEQUENCE [LARGE SCALE GENOMIC DNA]</scope>
    <source>
        <strain evidence="2 3">IFM 46972</strain>
    </source>
</reference>
<protein>
    <submittedName>
        <fullName evidence="2">Uncharacterized protein C227.17c</fullName>
    </submittedName>
</protein>
<feature type="region of interest" description="Disordered" evidence="1">
    <location>
        <begin position="330"/>
        <end position="371"/>
    </location>
</feature>
<feature type="compositionally biased region" description="Basic and acidic residues" evidence="1">
    <location>
        <begin position="280"/>
        <end position="294"/>
    </location>
</feature>
<feature type="compositionally biased region" description="Pro residues" evidence="1">
    <location>
        <begin position="332"/>
        <end position="343"/>
    </location>
</feature>
<dbReference type="EMBL" id="BLKC01000051">
    <property type="protein sequence ID" value="GFF42952.1"/>
    <property type="molecule type" value="Genomic_DNA"/>
</dbReference>
<dbReference type="PANTHER" id="PTHR28052:SF1">
    <property type="entry name" value="UPF0545 PROTEIN C22ORF39"/>
    <property type="match status" value="1"/>
</dbReference>
<feature type="region of interest" description="Disordered" evidence="1">
    <location>
        <begin position="1"/>
        <end position="108"/>
    </location>
</feature>
<feature type="compositionally biased region" description="Basic residues" evidence="1">
    <location>
        <begin position="344"/>
        <end position="354"/>
    </location>
</feature>